<keyword evidence="4 6" id="KW-0067">ATP-binding</keyword>
<organism evidence="8 9">
    <name type="scientific">Rhodoplanes serenus</name>
    <dbReference type="NCBI Taxonomy" id="200615"/>
    <lineage>
        <taxon>Bacteria</taxon>
        <taxon>Pseudomonadati</taxon>
        <taxon>Pseudomonadota</taxon>
        <taxon>Alphaproteobacteria</taxon>
        <taxon>Hyphomicrobiales</taxon>
        <taxon>Nitrobacteraceae</taxon>
        <taxon>Rhodoplanes</taxon>
    </lineage>
</organism>
<sequence>MTTAAPAPTARRDRLDALLRPRAVAVVGASERLGNGRNAVENLIAVGYPGAVYPINPRYREVLGRRCYPSLDDLPETPDAVYVAVGAAAAVEAVRDAGARGIAAAVVHAGGFAESGEAGAALQAALVAAAEEFGMAVCGPNCLGLVNVHDRTMLYGASMPRALEPGGIGAVFQSGSTLLALMNAGRDLRFSHLISSGNEAVLDATDYFDVLIDDPDTRVVIGFIDGFRQPQRLLAVAARAAAAGKPIVLLKPGRSEAGRKAALAHTGALAGSDQVLEAVFRRHGIVRAHDLDELTEMATLFSSSRRPAGRGGLVVTAVSGGEMAVVLDAAADEGLTLPPLSDAVTTRLRAALPPHVAVANPLDVTATGLYEPDLYRDALVTLASDPGCAVLAVSQDMPGAMGDVQAERYRRAARAFVAAAAQVDKPVVVFSNLSGDTDPQVRAILAAGGVPFLLGTRESLKAIARFLRFARPPADPEAAAAAVGPPVRLDPAAVAAARSLLRRAPGPLSEQDSKAVLARCGVRVPGEIVATSAAEAAAAVDRLGGPVVMKIASADIPHKTEAGGVRLGITSPAQAAAAFAEIVASARTHAPAARIDGVAVQEQVAGGVEMIVGCSRDPQFGPVILLGLGGILVEVLKDSVLALAPVGRAEAAAMVRSLRGRAVLDGPRGRPRADVPALIDTLVTVSHLAAALGDDLDALDVNPLLVLPEGRGVVAADALLVPARA</sequence>
<dbReference type="InterPro" id="IPR016102">
    <property type="entry name" value="Succinyl-CoA_synth-like"/>
</dbReference>
<dbReference type="FunFam" id="3.30.1490.20:FF:000020">
    <property type="entry name" value="Protein lysine acetyltransferase"/>
    <property type="match status" value="1"/>
</dbReference>
<evidence type="ECO:0000256" key="5">
    <source>
        <dbReference type="ARBA" id="ARBA00060888"/>
    </source>
</evidence>
<comment type="caution">
    <text evidence="8">The sequence shown here is derived from an EMBL/GenBank/DDBJ whole genome shotgun (WGS) entry which is preliminary data.</text>
</comment>
<keyword evidence="1" id="KW-0816">Tricarboxylic acid cycle</keyword>
<dbReference type="SMART" id="SM00881">
    <property type="entry name" value="CoA_binding"/>
    <property type="match status" value="1"/>
</dbReference>
<dbReference type="EMBL" id="UWOC01000142">
    <property type="protein sequence ID" value="VCU09180.1"/>
    <property type="molecule type" value="Genomic_DNA"/>
</dbReference>
<dbReference type="PANTHER" id="PTHR43334">
    <property type="entry name" value="ACETATE--COA LIGASE [ADP-FORMING]"/>
    <property type="match status" value="1"/>
</dbReference>
<dbReference type="GO" id="GO:0046872">
    <property type="term" value="F:metal ion binding"/>
    <property type="evidence" value="ECO:0007669"/>
    <property type="project" value="InterPro"/>
</dbReference>
<proteinExistence type="inferred from homology"/>
<evidence type="ECO:0000256" key="4">
    <source>
        <dbReference type="ARBA" id="ARBA00022840"/>
    </source>
</evidence>
<protein>
    <recommendedName>
        <fullName evidence="7">ATP-grasp domain-containing protein</fullName>
    </recommendedName>
</protein>
<dbReference type="InterPro" id="IPR051538">
    <property type="entry name" value="Acyl-CoA_Synth/Transferase"/>
</dbReference>
<dbReference type="Gene3D" id="3.30.470.20">
    <property type="entry name" value="ATP-grasp fold, B domain"/>
    <property type="match status" value="1"/>
</dbReference>
<gene>
    <name evidence="8" type="ORF">RHODGE_RHODGE_02352</name>
</gene>
<dbReference type="InterPro" id="IPR011761">
    <property type="entry name" value="ATP-grasp"/>
</dbReference>
<keyword evidence="3 6" id="KW-0547">Nucleotide-binding</keyword>
<name>A0A447CV53_9BRAD</name>
<dbReference type="GO" id="GO:0005524">
    <property type="term" value="F:ATP binding"/>
    <property type="evidence" value="ECO:0007669"/>
    <property type="project" value="UniProtKB-UniRule"/>
</dbReference>
<dbReference type="InterPro" id="IPR013815">
    <property type="entry name" value="ATP_grasp_subdomain_1"/>
</dbReference>
<dbReference type="AlphaFoldDB" id="A0A447CV53"/>
<dbReference type="InterPro" id="IPR043938">
    <property type="entry name" value="Ligase_CoA_dom"/>
</dbReference>
<dbReference type="PANTHER" id="PTHR43334:SF1">
    <property type="entry name" value="3-HYDROXYPROPIONATE--COA LIGASE [ADP-FORMING]"/>
    <property type="match status" value="1"/>
</dbReference>
<dbReference type="SUPFAM" id="SSF52210">
    <property type="entry name" value="Succinyl-CoA synthetase domains"/>
    <property type="match status" value="2"/>
</dbReference>
<dbReference type="GO" id="GO:0043758">
    <property type="term" value="F:acetate-CoA ligase (ADP-forming) activity"/>
    <property type="evidence" value="ECO:0007669"/>
    <property type="project" value="InterPro"/>
</dbReference>
<dbReference type="Proteomes" id="UP000289200">
    <property type="component" value="Unassembled WGS sequence"/>
</dbReference>
<keyword evidence="2" id="KW-0436">Ligase</keyword>
<dbReference type="InterPro" id="IPR003781">
    <property type="entry name" value="CoA-bd"/>
</dbReference>
<dbReference type="Pfam" id="PF13380">
    <property type="entry name" value="CoA_binding_2"/>
    <property type="match status" value="1"/>
</dbReference>
<dbReference type="SUPFAM" id="SSF56059">
    <property type="entry name" value="Glutathione synthetase ATP-binding domain-like"/>
    <property type="match status" value="1"/>
</dbReference>
<dbReference type="Pfam" id="PF13607">
    <property type="entry name" value="Succ_CoA_lig"/>
    <property type="match status" value="1"/>
</dbReference>
<evidence type="ECO:0000256" key="3">
    <source>
        <dbReference type="ARBA" id="ARBA00022741"/>
    </source>
</evidence>
<dbReference type="OrthoDB" id="9807426at2"/>
<feature type="domain" description="ATP-grasp" evidence="7">
    <location>
        <begin position="514"/>
        <end position="567"/>
    </location>
</feature>
<dbReference type="Gene3D" id="3.40.50.720">
    <property type="entry name" value="NAD(P)-binding Rossmann-like Domain"/>
    <property type="match status" value="1"/>
</dbReference>
<reference evidence="9" key="1">
    <citation type="submission" date="2018-10" db="EMBL/GenBank/DDBJ databases">
        <authorList>
            <person name="Peiro R."/>
            <person name="Begona"/>
            <person name="Cbmso G."/>
            <person name="Lopez M."/>
            <person name="Gonzalez S."/>
            <person name="Sacristan E."/>
            <person name="Castillo E."/>
        </authorList>
    </citation>
    <scope>NUCLEOTIDE SEQUENCE [LARGE SCALE GENOMIC DNA]</scope>
</reference>
<dbReference type="Gene3D" id="3.30.1490.20">
    <property type="entry name" value="ATP-grasp fold, A domain"/>
    <property type="match status" value="1"/>
</dbReference>
<dbReference type="Pfam" id="PF13549">
    <property type="entry name" value="ATP-grasp_5"/>
    <property type="match status" value="1"/>
</dbReference>
<dbReference type="GO" id="GO:0006099">
    <property type="term" value="P:tricarboxylic acid cycle"/>
    <property type="evidence" value="ECO:0007669"/>
    <property type="project" value="UniProtKB-KW"/>
</dbReference>
<dbReference type="RefSeq" id="WP_129609127.1">
    <property type="nucleotide sequence ID" value="NZ_UWOC01000142.1"/>
</dbReference>
<evidence type="ECO:0000256" key="1">
    <source>
        <dbReference type="ARBA" id="ARBA00022532"/>
    </source>
</evidence>
<comment type="similarity">
    <text evidence="5">In the N-terminal section; belongs to the acetate CoA ligase alpha subunit family.</text>
</comment>
<dbReference type="Pfam" id="PF19045">
    <property type="entry name" value="Ligase_CoA_2"/>
    <property type="match status" value="1"/>
</dbReference>
<accession>A0A447CV53</accession>
<dbReference type="PROSITE" id="PS50975">
    <property type="entry name" value="ATP_GRASP"/>
    <property type="match status" value="1"/>
</dbReference>
<dbReference type="SUPFAM" id="SSF51735">
    <property type="entry name" value="NAD(P)-binding Rossmann-fold domains"/>
    <property type="match status" value="1"/>
</dbReference>
<evidence type="ECO:0000256" key="2">
    <source>
        <dbReference type="ARBA" id="ARBA00022598"/>
    </source>
</evidence>
<dbReference type="InterPro" id="IPR036291">
    <property type="entry name" value="NAD(P)-bd_dom_sf"/>
</dbReference>
<evidence type="ECO:0000256" key="6">
    <source>
        <dbReference type="PROSITE-ProRule" id="PRU00409"/>
    </source>
</evidence>
<dbReference type="Gene3D" id="3.40.50.261">
    <property type="entry name" value="Succinyl-CoA synthetase domains"/>
    <property type="match status" value="2"/>
</dbReference>
<evidence type="ECO:0000313" key="9">
    <source>
        <dbReference type="Proteomes" id="UP000289200"/>
    </source>
</evidence>
<dbReference type="InterPro" id="IPR032875">
    <property type="entry name" value="Succ_CoA_lig_flav_dom"/>
</dbReference>
<keyword evidence="9" id="KW-1185">Reference proteome</keyword>
<evidence type="ECO:0000313" key="8">
    <source>
        <dbReference type="EMBL" id="VCU09180.1"/>
    </source>
</evidence>
<evidence type="ECO:0000259" key="7">
    <source>
        <dbReference type="PROSITE" id="PS50975"/>
    </source>
</evidence>